<feature type="domain" description="Reverse transcriptase" evidence="1">
    <location>
        <begin position="88"/>
        <end position="330"/>
    </location>
</feature>
<dbReference type="RefSeq" id="WP_026787213.1">
    <property type="nucleotide sequence ID" value="NZ_BJCD01000011.1"/>
</dbReference>
<dbReference type="PANTHER" id="PTHR34047:SF10">
    <property type="entry name" value="GROUP II INTRON-ASSOCIATED OPEN READING FRAME"/>
    <property type="match status" value="1"/>
</dbReference>
<proteinExistence type="predicted"/>
<dbReference type="InterPro" id="IPR025960">
    <property type="entry name" value="RVT_N"/>
</dbReference>
<dbReference type="GO" id="GO:0003964">
    <property type="term" value="F:RNA-directed DNA polymerase activity"/>
    <property type="evidence" value="ECO:0007669"/>
    <property type="project" value="UniProtKB-KW"/>
</dbReference>
<dbReference type="InterPro" id="IPR003615">
    <property type="entry name" value="HNH_nuc"/>
</dbReference>
<dbReference type="InterPro" id="IPR030931">
    <property type="entry name" value="Group_II_RT_mat"/>
</dbReference>
<keyword evidence="2" id="KW-0808">Transferase</keyword>
<dbReference type="InterPro" id="IPR000477">
    <property type="entry name" value="RT_dom"/>
</dbReference>
<evidence type="ECO:0000313" key="3">
    <source>
        <dbReference type="Proteomes" id="UP000299794"/>
    </source>
</evidence>
<dbReference type="CDD" id="cd01651">
    <property type="entry name" value="RT_G2_intron"/>
    <property type="match status" value="1"/>
</dbReference>
<dbReference type="EMBL" id="BJCD01000011">
    <property type="protein sequence ID" value="GCL34593.1"/>
    <property type="molecule type" value="Genomic_DNA"/>
</dbReference>
<dbReference type="AlphaFoldDB" id="A0A479ZT01"/>
<keyword evidence="2" id="KW-0548">Nucleotidyltransferase</keyword>
<keyword evidence="2" id="KW-0695">RNA-directed DNA polymerase</keyword>
<dbReference type="Proteomes" id="UP000299794">
    <property type="component" value="Unassembled WGS sequence"/>
</dbReference>
<dbReference type="Pfam" id="PF08388">
    <property type="entry name" value="GIIM"/>
    <property type="match status" value="1"/>
</dbReference>
<dbReference type="SMART" id="SM00507">
    <property type="entry name" value="HNHc"/>
    <property type="match status" value="1"/>
</dbReference>
<dbReference type="InterPro" id="IPR013597">
    <property type="entry name" value="Mat_intron_G2"/>
</dbReference>
<sequence>MNTALKPMYEWETINWAKVQRYVFKLQKRIYQASERGDVKAVRKLQRLLTNSWYAKVLALRKVTQDNKGKNTPGIDRIKRLRNPQKIRLAKELHFNDKSDPTKRVWIPKPGKEEKRPLGIPTMTDRAKQALMKLALEPEWEAKFEPNSYGFRPGRSAHDAIAAIFNGINQKPKYVLDADIEKCFDQINHSKLLDKLETSPTFRRQIKAWLKSGVGSGEKLFPTDEGTSQGGVISPLLANIALHGIENALEGKFSRRVGKTSQKRDISFVRYADNFVIMDEDLEVILKAKLVIEEWLKEIGLTLKESKTRITHTFENHEGKTGFDFLGFNIRQYPCSDKQSGSIGGTENKRGHKTLIKPSKEAIQRQLAKIDDLLKRNRTSSQEQVINALNPVIRGWAAYYSTVASADTFSKMDSIIFSKLRGWANRRSGRGQNKTEIISAYWGVNRGLGWKFITQDNKYVLELHQNMKIRRHIKVKDSKSPFNGDWAYWGQRLSQHPMLRNMASKLLKKQEGKCNHCNLRFISNSLLEIHHIDRNRANNKINNLELLHTHCHDIRHAERGTLTSQVTEEPCEAKVSCTVLNER</sequence>
<dbReference type="Pfam" id="PF13655">
    <property type="entry name" value="RVT_N"/>
    <property type="match status" value="1"/>
</dbReference>
<dbReference type="CDD" id="cd00085">
    <property type="entry name" value="HNHc"/>
    <property type="match status" value="1"/>
</dbReference>
<evidence type="ECO:0000259" key="1">
    <source>
        <dbReference type="PROSITE" id="PS50878"/>
    </source>
</evidence>
<dbReference type="Pfam" id="PF00078">
    <property type="entry name" value="RVT_1"/>
    <property type="match status" value="1"/>
</dbReference>
<evidence type="ECO:0000313" key="2">
    <source>
        <dbReference type="EMBL" id="GCL34593.1"/>
    </source>
</evidence>
<dbReference type="PROSITE" id="PS50878">
    <property type="entry name" value="RT_POL"/>
    <property type="match status" value="1"/>
</dbReference>
<protein>
    <submittedName>
        <fullName evidence="2">Reverse transcriptase homolog</fullName>
    </submittedName>
</protein>
<comment type="caution">
    <text evidence="2">The sequence shown here is derived from an EMBL/GenBank/DDBJ whole genome shotgun (WGS) entry which is preliminary data.</text>
</comment>
<dbReference type="InterPro" id="IPR051083">
    <property type="entry name" value="GrpII_Intron_Splice-Mob/Def"/>
</dbReference>
<dbReference type="PANTHER" id="PTHR34047">
    <property type="entry name" value="NUCLEAR INTRON MATURASE 1, MITOCHONDRIAL-RELATED"/>
    <property type="match status" value="1"/>
</dbReference>
<dbReference type="InterPro" id="IPR043502">
    <property type="entry name" value="DNA/RNA_pol_sf"/>
</dbReference>
<gene>
    <name evidence="2" type="ORF">PA905_30930</name>
</gene>
<dbReference type="SUPFAM" id="SSF56672">
    <property type="entry name" value="DNA/RNA polymerases"/>
    <property type="match status" value="1"/>
</dbReference>
<name>A0A479ZT01_PLAAG</name>
<reference evidence="3" key="1">
    <citation type="submission" date="2019-02" db="EMBL/GenBank/DDBJ databases">
        <title>Draft genome sequence of Planktothrix agardhii NIES-905.</title>
        <authorList>
            <person name="Yamaguchi H."/>
            <person name="Suzuki S."/>
            <person name="Kawachi M."/>
        </authorList>
    </citation>
    <scope>NUCLEOTIDE SEQUENCE [LARGE SCALE GENOMIC DNA]</scope>
    <source>
        <strain evidence="3">CCAP 1459/11A</strain>
    </source>
</reference>
<organism evidence="2 3">
    <name type="scientific">Planktothrix agardhii CCAP 1459/11A</name>
    <dbReference type="NCBI Taxonomy" id="282420"/>
    <lineage>
        <taxon>Bacteria</taxon>
        <taxon>Bacillati</taxon>
        <taxon>Cyanobacteriota</taxon>
        <taxon>Cyanophyceae</taxon>
        <taxon>Oscillatoriophycideae</taxon>
        <taxon>Oscillatoriales</taxon>
        <taxon>Microcoleaceae</taxon>
        <taxon>Planktothrix</taxon>
    </lineage>
</organism>
<accession>A0A479ZT01</accession>
<dbReference type="NCBIfam" id="TIGR04416">
    <property type="entry name" value="group_II_RT_mat"/>
    <property type="match status" value="1"/>
</dbReference>